<proteinExistence type="predicted"/>
<accession>A0A4Y2PLV2</accession>
<name>A0A4Y2PLV2_ARAVE</name>
<feature type="compositionally biased region" description="Basic and acidic residues" evidence="1">
    <location>
        <begin position="1"/>
        <end position="12"/>
    </location>
</feature>
<reference evidence="2 3" key="1">
    <citation type="journal article" date="2019" name="Sci. Rep.">
        <title>Orb-weaving spider Araneus ventricosus genome elucidates the spidroin gene catalogue.</title>
        <authorList>
            <person name="Kono N."/>
            <person name="Nakamura H."/>
            <person name="Ohtoshi R."/>
            <person name="Moran D.A.P."/>
            <person name="Shinohara A."/>
            <person name="Yoshida Y."/>
            <person name="Fujiwara M."/>
            <person name="Mori M."/>
            <person name="Tomita M."/>
            <person name="Arakawa K."/>
        </authorList>
    </citation>
    <scope>NUCLEOTIDE SEQUENCE [LARGE SCALE GENOMIC DNA]</scope>
</reference>
<organism evidence="2 3">
    <name type="scientific">Araneus ventricosus</name>
    <name type="common">Orbweaver spider</name>
    <name type="synonym">Epeira ventricosa</name>
    <dbReference type="NCBI Taxonomy" id="182803"/>
    <lineage>
        <taxon>Eukaryota</taxon>
        <taxon>Metazoa</taxon>
        <taxon>Ecdysozoa</taxon>
        <taxon>Arthropoda</taxon>
        <taxon>Chelicerata</taxon>
        <taxon>Arachnida</taxon>
        <taxon>Araneae</taxon>
        <taxon>Araneomorphae</taxon>
        <taxon>Entelegynae</taxon>
        <taxon>Araneoidea</taxon>
        <taxon>Araneidae</taxon>
        <taxon>Araneus</taxon>
    </lineage>
</organism>
<evidence type="ECO:0000313" key="3">
    <source>
        <dbReference type="Proteomes" id="UP000499080"/>
    </source>
</evidence>
<dbReference type="AlphaFoldDB" id="A0A4Y2PLV2"/>
<keyword evidence="3" id="KW-1185">Reference proteome</keyword>
<protein>
    <submittedName>
        <fullName evidence="2">Uncharacterized protein</fullName>
    </submittedName>
</protein>
<dbReference type="EMBL" id="BGPR01011782">
    <property type="protein sequence ID" value="GBN52935.1"/>
    <property type="molecule type" value="Genomic_DNA"/>
</dbReference>
<evidence type="ECO:0000256" key="1">
    <source>
        <dbReference type="SAM" id="MobiDB-lite"/>
    </source>
</evidence>
<gene>
    <name evidence="2" type="ORF">AVEN_131862_1</name>
</gene>
<evidence type="ECO:0000313" key="2">
    <source>
        <dbReference type="EMBL" id="GBN52935.1"/>
    </source>
</evidence>
<sequence length="81" mass="8976">MPVDDALRDAVKHHSPSTTRKINSKPASPEKVPCSQAPQEPRMPKVPPIVIDDNLKTTALLKTLKTLHEKRIMGKMIPGML</sequence>
<comment type="caution">
    <text evidence="2">The sequence shown here is derived from an EMBL/GenBank/DDBJ whole genome shotgun (WGS) entry which is preliminary data.</text>
</comment>
<dbReference type="Proteomes" id="UP000499080">
    <property type="component" value="Unassembled WGS sequence"/>
</dbReference>
<feature type="region of interest" description="Disordered" evidence="1">
    <location>
        <begin position="1"/>
        <end position="49"/>
    </location>
</feature>